<sequence>MRTNNVLYLKKTFPHIRNEYKKMEEEGYEPQIKVEEAKKQGLTASLNGEYLHSRYNPKREAEKLVEQHKDHLASYSHIFFYGMGMGDHIERVLDLFPDKKVTVYEPSVDMFYQLSVSKDLEFLNNQSIRNLFVEFEESQPLSFINNHYNNFKEQTYLFVHPSYPRVFLEKYKLFLQWFREGVANSRSTLKTTLSFQKYWVLNSLINFKETVETPNILHDIPKDFFKDKVALTVAAGPSVDYDIDYIKKIKEEGRAYVFAVGSGINGLINNGIIPDGVFSYDPWKNNPKVFRNVVENNYDLEIPLIFGTSIHPDVVNMYRGPKLHMITSQDTSSEKLLRLKNGENPDVVHDAPSIAALTISALAKLGFQHILFAGQNLSYPDKKKYSESIKYEHTSSELNEEELEGLIESVDVEGAKVKTTRGFINTKTQIEGYIKKFPSVNFVNTTKKGIHIEGATFLPIESLFNDIMSTRLESVNLASFEATSYENKYVKSQLEVMKSGGEILPEFFNSISYKLKKLSEETSDHKVQKLFGELDKAFKDMTSNEFYRVYLLPMNRVKYDLLVSHNNEFKFEQDIFKKAELTTKHYSEFLNLCIKDYEVTYKHFLETYNFIMKK</sequence>
<dbReference type="Proteomes" id="UP000199225">
    <property type="component" value="Unassembled WGS sequence"/>
</dbReference>
<dbReference type="EMBL" id="FNEV01000008">
    <property type="protein sequence ID" value="SDJ60293.1"/>
    <property type="molecule type" value="Genomic_DNA"/>
</dbReference>
<evidence type="ECO:0000313" key="3">
    <source>
        <dbReference type="Proteomes" id="UP000199225"/>
    </source>
</evidence>
<feature type="domain" description="6-hydroxymethylpterin diphosphokinase MptE-like" evidence="1">
    <location>
        <begin position="202"/>
        <end position="381"/>
    </location>
</feature>
<evidence type="ECO:0000259" key="1">
    <source>
        <dbReference type="Pfam" id="PF01973"/>
    </source>
</evidence>
<reference evidence="3" key="1">
    <citation type="submission" date="2016-10" db="EMBL/GenBank/DDBJ databases">
        <authorList>
            <person name="Varghese N."/>
            <person name="Submissions S."/>
        </authorList>
    </citation>
    <scope>NUCLEOTIDE SEQUENCE [LARGE SCALE GENOMIC DNA]</scope>
    <source>
        <strain evidence="3">DSM 4771</strain>
    </source>
</reference>
<keyword evidence="3" id="KW-1185">Reference proteome</keyword>
<accession>A0A1G8V2K9</accession>
<dbReference type="AlphaFoldDB" id="A0A1G8V2K9"/>
<dbReference type="PANTHER" id="PTHR41786:SF1">
    <property type="entry name" value="6-HYDROXYMETHYLPTERIN DIPHOSPHOKINASE MPTE-LIKE DOMAIN-CONTAINING PROTEIN"/>
    <property type="match status" value="1"/>
</dbReference>
<dbReference type="OrthoDB" id="5291305at2"/>
<dbReference type="InterPro" id="IPR002826">
    <property type="entry name" value="MptE-like"/>
</dbReference>
<proteinExistence type="predicted"/>
<dbReference type="PANTHER" id="PTHR41786">
    <property type="entry name" value="MOTILITY ACCESSORY FACTOR MAF"/>
    <property type="match status" value="1"/>
</dbReference>
<dbReference type="RefSeq" id="WP_093194174.1">
    <property type="nucleotide sequence ID" value="NZ_FNEV01000008.1"/>
</dbReference>
<name>A0A1G8V2K9_9BACI</name>
<dbReference type="STRING" id="86666.SAMN04490247_2463"/>
<gene>
    <name evidence="2" type="ORF">SAMN04490247_2463</name>
</gene>
<evidence type="ECO:0000313" key="2">
    <source>
        <dbReference type="EMBL" id="SDJ60293.1"/>
    </source>
</evidence>
<protein>
    <submittedName>
        <fullName evidence="2">Uncharacterized conserved protein</fullName>
    </submittedName>
</protein>
<organism evidence="2 3">
    <name type="scientific">Salimicrobium halophilum</name>
    <dbReference type="NCBI Taxonomy" id="86666"/>
    <lineage>
        <taxon>Bacteria</taxon>
        <taxon>Bacillati</taxon>
        <taxon>Bacillota</taxon>
        <taxon>Bacilli</taxon>
        <taxon>Bacillales</taxon>
        <taxon>Bacillaceae</taxon>
        <taxon>Salimicrobium</taxon>
    </lineage>
</organism>
<dbReference type="Pfam" id="PF01973">
    <property type="entry name" value="MptE-like"/>
    <property type="match status" value="1"/>
</dbReference>